<evidence type="ECO:0000313" key="2">
    <source>
        <dbReference type="EMBL" id="OGF86637.1"/>
    </source>
</evidence>
<organism evidence="2 3">
    <name type="scientific">Candidatus Giovannonibacteria bacterium RIFCSPLOWO2_01_FULL_46_32</name>
    <dbReference type="NCBI Taxonomy" id="1798353"/>
    <lineage>
        <taxon>Bacteria</taxon>
        <taxon>Candidatus Giovannoniibacteriota</taxon>
    </lineage>
</organism>
<keyword evidence="1" id="KW-1133">Transmembrane helix</keyword>
<gene>
    <name evidence="2" type="ORF">A3B19_01675</name>
</gene>
<evidence type="ECO:0000313" key="3">
    <source>
        <dbReference type="Proteomes" id="UP000177346"/>
    </source>
</evidence>
<comment type="caution">
    <text evidence="2">The sequence shown here is derived from an EMBL/GenBank/DDBJ whole genome shotgun (WGS) entry which is preliminary data.</text>
</comment>
<dbReference type="InterPro" id="IPR010540">
    <property type="entry name" value="CmpB_TMEM229"/>
</dbReference>
<keyword evidence="1" id="KW-0472">Membrane</keyword>
<dbReference type="AlphaFoldDB" id="A0A1F5XFM4"/>
<dbReference type="Pfam" id="PF06541">
    <property type="entry name" value="ABC_trans_CmpB"/>
    <property type="match status" value="1"/>
</dbReference>
<reference evidence="2 3" key="1">
    <citation type="journal article" date="2016" name="Nat. Commun.">
        <title>Thousands of microbial genomes shed light on interconnected biogeochemical processes in an aquifer system.</title>
        <authorList>
            <person name="Anantharaman K."/>
            <person name="Brown C.T."/>
            <person name="Hug L.A."/>
            <person name="Sharon I."/>
            <person name="Castelle C.J."/>
            <person name="Probst A.J."/>
            <person name="Thomas B.C."/>
            <person name="Singh A."/>
            <person name="Wilkins M.J."/>
            <person name="Karaoz U."/>
            <person name="Brodie E.L."/>
            <person name="Williams K.H."/>
            <person name="Hubbard S.S."/>
            <person name="Banfield J.F."/>
        </authorList>
    </citation>
    <scope>NUCLEOTIDE SEQUENCE [LARGE SCALE GENOMIC DNA]</scope>
</reference>
<evidence type="ECO:0008006" key="4">
    <source>
        <dbReference type="Google" id="ProtNLM"/>
    </source>
</evidence>
<feature type="transmembrane region" description="Helical" evidence="1">
    <location>
        <begin position="86"/>
        <end position="105"/>
    </location>
</feature>
<sequence>MGIIDWTFQGHSSLWMFPIYGSLAIFFPLGYRIVSEWFLPIRACFYAAGIMIFEYCAGYVLHRYIGVRPWQYTDGWHLNGYVRLDYFPRWMIFGVFVEWFFLTFFPSLL</sequence>
<protein>
    <recommendedName>
        <fullName evidence="4">ABC transporter permease</fullName>
    </recommendedName>
</protein>
<name>A0A1F5XFM4_9BACT</name>
<proteinExistence type="predicted"/>
<accession>A0A1F5XFM4</accession>
<dbReference type="EMBL" id="MFIF01000013">
    <property type="protein sequence ID" value="OGF86637.1"/>
    <property type="molecule type" value="Genomic_DNA"/>
</dbReference>
<evidence type="ECO:0000256" key="1">
    <source>
        <dbReference type="SAM" id="Phobius"/>
    </source>
</evidence>
<feature type="transmembrane region" description="Helical" evidence="1">
    <location>
        <begin position="43"/>
        <end position="66"/>
    </location>
</feature>
<keyword evidence="1" id="KW-0812">Transmembrane</keyword>
<feature type="transmembrane region" description="Helical" evidence="1">
    <location>
        <begin position="12"/>
        <end position="31"/>
    </location>
</feature>
<dbReference type="Proteomes" id="UP000177346">
    <property type="component" value="Unassembled WGS sequence"/>
</dbReference>